<dbReference type="RefSeq" id="WP_213167629.1">
    <property type="nucleotide sequence ID" value="NZ_CP058559.1"/>
</dbReference>
<dbReference type="AlphaFoldDB" id="A0A7G9W5K4"/>
<evidence type="ECO:0000313" key="3">
    <source>
        <dbReference type="Proteomes" id="UP000516160"/>
    </source>
</evidence>
<organism evidence="2 3">
    <name type="scientific">Alkalicella caledoniensis</name>
    <dbReference type="NCBI Taxonomy" id="2731377"/>
    <lineage>
        <taxon>Bacteria</taxon>
        <taxon>Bacillati</taxon>
        <taxon>Bacillota</taxon>
        <taxon>Clostridia</taxon>
        <taxon>Eubacteriales</taxon>
        <taxon>Proteinivoracaceae</taxon>
        <taxon>Alkalicella</taxon>
    </lineage>
</organism>
<feature type="transmembrane region" description="Helical" evidence="1">
    <location>
        <begin position="65"/>
        <end position="89"/>
    </location>
</feature>
<dbReference type="EMBL" id="CP058559">
    <property type="protein sequence ID" value="QNO13966.1"/>
    <property type="molecule type" value="Genomic_DNA"/>
</dbReference>
<accession>A0A7G9W5K4</accession>
<name>A0A7G9W5K4_ALKCA</name>
<keyword evidence="1" id="KW-0472">Membrane</keyword>
<dbReference type="KEGG" id="acae:HYG86_03860"/>
<evidence type="ECO:0000256" key="1">
    <source>
        <dbReference type="SAM" id="Phobius"/>
    </source>
</evidence>
<keyword evidence="3" id="KW-1185">Reference proteome</keyword>
<protein>
    <submittedName>
        <fullName evidence="2">Zinc ribbon domain-containing protein</fullName>
    </submittedName>
</protein>
<sequence length="134" mass="13949">MGKKLTTSGITVLVLGVIIALVGLIMFFSVFFSVFNMGFSEPDPFGPGFGNDFGPGFGGVNISRAFIGAPLFGLGCFLAKVGLGMTIAGQAGNAVKWYKNNVNDSSGSSNKCKQCGSDNNLQAKYCNACGQQLN</sequence>
<proteinExistence type="predicted"/>
<feature type="transmembrane region" description="Helical" evidence="1">
    <location>
        <begin position="12"/>
        <end position="35"/>
    </location>
</feature>
<evidence type="ECO:0000313" key="2">
    <source>
        <dbReference type="EMBL" id="QNO13966.1"/>
    </source>
</evidence>
<reference evidence="2 3" key="1">
    <citation type="submission" date="2020-07" db="EMBL/GenBank/DDBJ databases">
        <title>Alkalicella. sp. LB2 genome.</title>
        <authorList>
            <person name="Postec A."/>
            <person name="Quemeneur M."/>
        </authorList>
    </citation>
    <scope>NUCLEOTIDE SEQUENCE [LARGE SCALE GENOMIC DNA]</scope>
    <source>
        <strain evidence="2 3">LB2</strain>
    </source>
</reference>
<keyword evidence="1" id="KW-1133">Transmembrane helix</keyword>
<keyword evidence="1" id="KW-0812">Transmembrane</keyword>
<gene>
    <name evidence="2" type="ORF">HYG86_03860</name>
</gene>
<dbReference type="Proteomes" id="UP000516160">
    <property type="component" value="Chromosome"/>
</dbReference>